<sequence>MIASLSGRVAHVGLDHLVVETGGVGLRVLVPAQLPAEVRTGQEVRLATSLVVREDSLTLYGFLTEDVREVFETVQGVSGVGPRLALALVSVFTPGRLAAAVAGEDVAALTKVPGIGKKGAQRLVLELAGKLPALPEEELAEGPEAGPAPAAPADGPAWAAQVTEALEGLGWSAAVAGRATDAVVARHADDTPAELPSLPELLREALREVAP</sequence>
<keyword evidence="8" id="KW-0067">ATP-binding</keyword>
<dbReference type="InterPro" id="IPR036267">
    <property type="entry name" value="RuvA_C_sf"/>
</dbReference>
<dbReference type="InterPro" id="IPR003583">
    <property type="entry name" value="Hlx-hairpin-Hlx_DNA-bd_motif"/>
</dbReference>
<dbReference type="CDD" id="cd14332">
    <property type="entry name" value="UBA_RuvA_C"/>
    <property type="match status" value="1"/>
</dbReference>
<evidence type="ECO:0000259" key="7">
    <source>
        <dbReference type="SMART" id="SM00278"/>
    </source>
</evidence>
<dbReference type="GO" id="GO:0009378">
    <property type="term" value="F:four-way junction helicase activity"/>
    <property type="evidence" value="ECO:0007669"/>
    <property type="project" value="InterPro"/>
</dbReference>
<dbReference type="NCBIfam" id="TIGR00084">
    <property type="entry name" value="ruvA"/>
    <property type="match status" value="1"/>
</dbReference>
<organism evidence="8 9">
    <name type="scientific">Kytococcus aerolatus</name>
    <dbReference type="NCBI Taxonomy" id="592308"/>
    <lineage>
        <taxon>Bacteria</taxon>
        <taxon>Bacillati</taxon>
        <taxon>Actinomycetota</taxon>
        <taxon>Actinomycetes</taxon>
        <taxon>Micrococcales</taxon>
        <taxon>Kytococcaceae</taxon>
        <taxon>Kytococcus</taxon>
    </lineage>
</organism>
<feature type="region of interest" description="Domain III" evidence="6">
    <location>
        <begin position="161"/>
        <end position="211"/>
    </location>
</feature>
<accession>A0A212T2Q0</accession>
<dbReference type="Pfam" id="PF07499">
    <property type="entry name" value="RuvA_C"/>
    <property type="match status" value="1"/>
</dbReference>
<evidence type="ECO:0000256" key="4">
    <source>
        <dbReference type="ARBA" id="ARBA00023172"/>
    </source>
</evidence>
<feature type="domain" description="Helix-hairpin-helix DNA-binding motif class 1" evidence="7">
    <location>
        <begin position="72"/>
        <end position="91"/>
    </location>
</feature>
<dbReference type="InterPro" id="IPR000085">
    <property type="entry name" value="RuvA"/>
</dbReference>
<dbReference type="GO" id="GO:0005524">
    <property type="term" value="F:ATP binding"/>
    <property type="evidence" value="ECO:0007669"/>
    <property type="project" value="InterPro"/>
</dbReference>
<gene>
    <name evidence="6" type="primary">ruvA</name>
    <name evidence="8" type="ORF">SAMN05445756_0252</name>
</gene>
<comment type="subunit">
    <text evidence="6">Homotetramer. Forms an RuvA(8)-RuvB(12)-Holliday junction (HJ) complex. HJ DNA is sandwiched between 2 RuvA tetramers; dsDNA enters through RuvA and exits via RuvB. An RuvB hexamer assembles on each DNA strand where it exits the tetramer. Each RuvB hexamer is contacted by two RuvA subunits (via domain III) on 2 adjacent RuvB subunits; this complex drives branch migration. In the full resolvosome a probable DNA-RuvA(4)-RuvB(12)-RuvC(2) complex forms which resolves the HJ.</text>
</comment>
<dbReference type="HAMAP" id="MF_00031">
    <property type="entry name" value="DNA_HJ_migration_RuvA"/>
    <property type="match status" value="1"/>
</dbReference>
<dbReference type="SUPFAM" id="SSF46929">
    <property type="entry name" value="DNA helicase RuvA subunit, C-terminal domain"/>
    <property type="match status" value="1"/>
</dbReference>
<proteinExistence type="inferred from homology"/>
<keyword evidence="9" id="KW-1185">Reference proteome</keyword>
<dbReference type="GO" id="GO:0006281">
    <property type="term" value="P:DNA repair"/>
    <property type="evidence" value="ECO:0007669"/>
    <property type="project" value="UniProtKB-UniRule"/>
</dbReference>
<comment type="domain">
    <text evidence="6">Has three domains with a flexible linker between the domains II and III and assumes an 'L' shape. Domain III is highly mobile and contacts RuvB.</text>
</comment>
<dbReference type="InterPro" id="IPR010994">
    <property type="entry name" value="RuvA_2-like"/>
</dbReference>
<dbReference type="GO" id="GO:0048476">
    <property type="term" value="C:Holliday junction resolvase complex"/>
    <property type="evidence" value="ECO:0007669"/>
    <property type="project" value="UniProtKB-UniRule"/>
</dbReference>
<dbReference type="Gene3D" id="1.10.150.20">
    <property type="entry name" value="5' to 3' exonuclease, C-terminal subdomain"/>
    <property type="match status" value="1"/>
</dbReference>
<evidence type="ECO:0000256" key="1">
    <source>
        <dbReference type="ARBA" id="ARBA00022490"/>
    </source>
</evidence>
<reference evidence="8 9" key="1">
    <citation type="submission" date="2017-06" db="EMBL/GenBank/DDBJ databases">
        <authorList>
            <person name="Kim H.J."/>
            <person name="Triplett B.A."/>
        </authorList>
    </citation>
    <scope>NUCLEOTIDE SEQUENCE [LARGE SCALE GENOMIC DNA]</scope>
    <source>
        <strain evidence="8 9">DSM 22179</strain>
    </source>
</reference>
<dbReference type="InterPro" id="IPR011114">
    <property type="entry name" value="RuvA_C"/>
</dbReference>
<comment type="caution">
    <text evidence="6">Lacks conserved residue(s) required for the propagation of feature annotation.</text>
</comment>
<evidence type="ECO:0000313" key="8">
    <source>
        <dbReference type="EMBL" id="SNC60318.1"/>
    </source>
</evidence>
<dbReference type="GO" id="GO:0000400">
    <property type="term" value="F:four-way junction DNA binding"/>
    <property type="evidence" value="ECO:0007669"/>
    <property type="project" value="UniProtKB-UniRule"/>
</dbReference>
<comment type="function">
    <text evidence="6">The RuvA-RuvB-RuvC complex processes Holliday junction (HJ) DNA during genetic recombination and DNA repair, while the RuvA-RuvB complex plays an important role in the rescue of blocked DNA replication forks via replication fork reversal (RFR). RuvA specifically binds to HJ cruciform DNA, conferring on it an open structure. The RuvB hexamer acts as an ATP-dependent pump, pulling dsDNA into and through the RuvAB complex. HJ branch migration allows RuvC to scan DNA until it finds its consensus sequence, where it cleaves and resolves the cruciform DNA.</text>
</comment>
<dbReference type="SMART" id="SM00278">
    <property type="entry name" value="HhH1"/>
    <property type="match status" value="2"/>
</dbReference>
<evidence type="ECO:0000256" key="5">
    <source>
        <dbReference type="ARBA" id="ARBA00023204"/>
    </source>
</evidence>
<keyword evidence="2 6" id="KW-0227">DNA damage</keyword>
<comment type="subcellular location">
    <subcellularLocation>
        <location evidence="6">Cytoplasm</location>
    </subcellularLocation>
</comment>
<keyword evidence="5 6" id="KW-0234">DNA repair</keyword>
<keyword evidence="4 6" id="KW-0233">DNA recombination</keyword>
<keyword evidence="8" id="KW-0378">Hydrolase</keyword>
<keyword evidence="8" id="KW-0347">Helicase</keyword>
<dbReference type="Gene3D" id="1.10.8.10">
    <property type="entry name" value="DNA helicase RuvA subunit, C-terminal domain"/>
    <property type="match status" value="1"/>
</dbReference>
<keyword evidence="3 6" id="KW-0238">DNA-binding</keyword>
<dbReference type="SUPFAM" id="SSF47781">
    <property type="entry name" value="RuvA domain 2-like"/>
    <property type="match status" value="1"/>
</dbReference>
<dbReference type="Gene3D" id="2.40.50.140">
    <property type="entry name" value="Nucleic acid-binding proteins"/>
    <property type="match status" value="1"/>
</dbReference>
<dbReference type="GO" id="GO:0009379">
    <property type="term" value="C:Holliday junction helicase complex"/>
    <property type="evidence" value="ECO:0007669"/>
    <property type="project" value="InterPro"/>
</dbReference>
<dbReference type="InterPro" id="IPR013849">
    <property type="entry name" value="DNA_helicase_Holl-junc_RuvA_I"/>
</dbReference>
<dbReference type="SUPFAM" id="SSF50249">
    <property type="entry name" value="Nucleic acid-binding proteins"/>
    <property type="match status" value="1"/>
</dbReference>
<protein>
    <recommendedName>
        <fullName evidence="6">Holliday junction branch migration complex subunit RuvA</fullName>
    </recommendedName>
</protein>
<dbReference type="EMBL" id="FYEZ01000001">
    <property type="protein sequence ID" value="SNC60318.1"/>
    <property type="molecule type" value="Genomic_DNA"/>
</dbReference>
<dbReference type="Proteomes" id="UP000198122">
    <property type="component" value="Unassembled WGS sequence"/>
</dbReference>
<name>A0A212T2Q0_9MICO</name>
<dbReference type="Pfam" id="PF01330">
    <property type="entry name" value="RuvA_N"/>
    <property type="match status" value="1"/>
</dbReference>
<dbReference type="GO" id="GO:0005737">
    <property type="term" value="C:cytoplasm"/>
    <property type="evidence" value="ECO:0007669"/>
    <property type="project" value="UniProtKB-SubCell"/>
</dbReference>
<evidence type="ECO:0000256" key="2">
    <source>
        <dbReference type="ARBA" id="ARBA00022763"/>
    </source>
</evidence>
<evidence type="ECO:0000256" key="6">
    <source>
        <dbReference type="HAMAP-Rule" id="MF_00031"/>
    </source>
</evidence>
<feature type="domain" description="Helix-hairpin-helix DNA-binding motif class 1" evidence="7">
    <location>
        <begin position="107"/>
        <end position="126"/>
    </location>
</feature>
<keyword evidence="8" id="KW-0547">Nucleotide-binding</keyword>
<keyword evidence="1 6" id="KW-0963">Cytoplasm</keyword>
<dbReference type="Pfam" id="PF14520">
    <property type="entry name" value="HHH_5"/>
    <property type="match status" value="1"/>
</dbReference>
<dbReference type="AlphaFoldDB" id="A0A212T2Q0"/>
<comment type="similarity">
    <text evidence="6">Belongs to the RuvA family.</text>
</comment>
<dbReference type="RefSeq" id="WP_088817286.1">
    <property type="nucleotide sequence ID" value="NZ_FYEZ01000001.1"/>
</dbReference>
<evidence type="ECO:0000313" key="9">
    <source>
        <dbReference type="Proteomes" id="UP000198122"/>
    </source>
</evidence>
<dbReference type="GO" id="GO:0006310">
    <property type="term" value="P:DNA recombination"/>
    <property type="evidence" value="ECO:0007669"/>
    <property type="project" value="UniProtKB-UniRule"/>
</dbReference>
<dbReference type="OrthoDB" id="5293449at2"/>
<evidence type="ECO:0000256" key="3">
    <source>
        <dbReference type="ARBA" id="ARBA00023125"/>
    </source>
</evidence>
<dbReference type="InterPro" id="IPR012340">
    <property type="entry name" value="NA-bd_OB-fold"/>
</dbReference>